<feature type="domain" description="Zn(2)-C6 fungal-type" evidence="2">
    <location>
        <begin position="3"/>
        <end position="47"/>
    </location>
</feature>
<sequence length="268" mass="29045">MPGCWTCRKRKVKCRDFLSTSESPSGSHSSTDDSCPNCRRLKLHCIRTKPSTSEEESDAAVRGWKPLRKRSGVLSKINHGSETNGSPLDCNRPRSTGTGDDVFCVRDPRSRQDNLTTGGGAAESQATYSSNTGMQSTPPTLDLGMDAMSSQSNIFAAVPLSSGTNSLFPWDTGQTATSSFDIVDPWTITTVSAAGHGNSSTGNGQLYVVDEEDEGSALLSQYPSTNDCGPERTWYKSLVDVIYPDQDLIAHYLVSRLIFCMSLLSCYL</sequence>
<dbReference type="InParanoid" id="A0A1Y2ATL7"/>
<evidence type="ECO:0000313" key="3">
    <source>
        <dbReference type="EMBL" id="ORY25557.1"/>
    </source>
</evidence>
<dbReference type="CDD" id="cd00067">
    <property type="entry name" value="GAL4"/>
    <property type="match status" value="1"/>
</dbReference>
<protein>
    <recommendedName>
        <fullName evidence="2">Zn(2)-C6 fungal-type domain-containing protein</fullName>
    </recommendedName>
</protein>
<accession>A0A1Y2ATL7</accession>
<comment type="caution">
    <text evidence="3">The sequence shown here is derived from an EMBL/GenBank/DDBJ whole genome shotgun (WGS) entry which is preliminary data.</text>
</comment>
<dbReference type="EMBL" id="MCFC01000056">
    <property type="protein sequence ID" value="ORY25557.1"/>
    <property type="molecule type" value="Genomic_DNA"/>
</dbReference>
<gene>
    <name evidence="3" type="ORF">BCR39DRAFT_286297</name>
</gene>
<keyword evidence="4" id="KW-1185">Reference proteome</keyword>
<dbReference type="InterPro" id="IPR036864">
    <property type="entry name" value="Zn2-C6_fun-type_DNA-bd_sf"/>
</dbReference>
<dbReference type="Gene3D" id="4.10.240.10">
    <property type="entry name" value="Zn(2)-C6 fungal-type DNA-binding domain"/>
    <property type="match status" value="1"/>
</dbReference>
<dbReference type="GO" id="GO:0008270">
    <property type="term" value="F:zinc ion binding"/>
    <property type="evidence" value="ECO:0007669"/>
    <property type="project" value="InterPro"/>
</dbReference>
<dbReference type="Proteomes" id="UP000193986">
    <property type="component" value="Unassembled WGS sequence"/>
</dbReference>
<name>A0A1Y2ATL7_9TREE</name>
<feature type="region of interest" description="Disordered" evidence="1">
    <location>
        <begin position="109"/>
        <end position="134"/>
    </location>
</feature>
<dbReference type="AlphaFoldDB" id="A0A1Y2ATL7"/>
<evidence type="ECO:0000256" key="1">
    <source>
        <dbReference type="SAM" id="MobiDB-lite"/>
    </source>
</evidence>
<proteinExistence type="predicted"/>
<dbReference type="InterPro" id="IPR001138">
    <property type="entry name" value="Zn2Cys6_DnaBD"/>
</dbReference>
<dbReference type="GO" id="GO:0000981">
    <property type="term" value="F:DNA-binding transcription factor activity, RNA polymerase II-specific"/>
    <property type="evidence" value="ECO:0007669"/>
    <property type="project" value="InterPro"/>
</dbReference>
<organism evidence="3 4">
    <name type="scientific">Naematelia encephala</name>
    <dbReference type="NCBI Taxonomy" id="71784"/>
    <lineage>
        <taxon>Eukaryota</taxon>
        <taxon>Fungi</taxon>
        <taxon>Dikarya</taxon>
        <taxon>Basidiomycota</taxon>
        <taxon>Agaricomycotina</taxon>
        <taxon>Tremellomycetes</taxon>
        <taxon>Tremellales</taxon>
        <taxon>Naemateliaceae</taxon>
        <taxon>Naematelia</taxon>
    </lineage>
</organism>
<reference evidence="3 4" key="1">
    <citation type="submission" date="2016-07" db="EMBL/GenBank/DDBJ databases">
        <title>Pervasive Adenine N6-methylation of Active Genes in Fungi.</title>
        <authorList>
            <consortium name="DOE Joint Genome Institute"/>
            <person name="Mondo S.J."/>
            <person name="Dannebaum R.O."/>
            <person name="Kuo R.C."/>
            <person name="Labutti K."/>
            <person name="Haridas S."/>
            <person name="Kuo A."/>
            <person name="Salamov A."/>
            <person name="Ahrendt S.R."/>
            <person name="Lipzen A."/>
            <person name="Sullivan W."/>
            <person name="Andreopoulos W.B."/>
            <person name="Clum A."/>
            <person name="Lindquist E."/>
            <person name="Daum C."/>
            <person name="Ramamoorthy G.K."/>
            <person name="Gryganskyi A."/>
            <person name="Culley D."/>
            <person name="Magnuson J.K."/>
            <person name="James T.Y."/>
            <person name="O'Malley M.A."/>
            <person name="Stajich J.E."/>
            <person name="Spatafora J.W."/>
            <person name="Visel A."/>
            <person name="Grigoriev I.V."/>
        </authorList>
    </citation>
    <scope>NUCLEOTIDE SEQUENCE [LARGE SCALE GENOMIC DNA]</scope>
    <source>
        <strain evidence="3 4">68-887.2</strain>
    </source>
</reference>
<dbReference type="SUPFAM" id="SSF57701">
    <property type="entry name" value="Zn2/Cys6 DNA-binding domain"/>
    <property type="match status" value="1"/>
</dbReference>
<evidence type="ECO:0000259" key="2">
    <source>
        <dbReference type="PROSITE" id="PS50048"/>
    </source>
</evidence>
<dbReference type="PROSITE" id="PS50048">
    <property type="entry name" value="ZN2_CY6_FUNGAL_2"/>
    <property type="match status" value="1"/>
</dbReference>
<evidence type="ECO:0000313" key="4">
    <source>
        <dbReference type="Proteomes" id="UP000193986"/>
    </source>
</evidence>
<feature type="compositionally biased region" description="Polar residues" evidence="1">
    <location>
        <begin position="124"/>
        <end position="134"/>
    </location>
</feature>